<sequence>MTRTRRAVVRGVGIAALAGLAGCSGNSGSGGETTSEAGTGTGTETASSGGGESVEGSVRSSSTPLEITEQTYFEQENVVGVSGSVENTGDSTYSLVKVHLSPMEDDDPRGKFFATTETQNVDQLGPGETWNFVVAFDKSSIESFNQYEVWVTGLQQSETGNGTGTASGGTETAASFE</sequence>
<comment type="caution">
    <text evidence="2">The sequence shown here is derived from an EMBL/GenBank/DDBJ whole genome shotgun (WGS) entry which is preliminary data.</text>
</comment>
<feature type="compositionally biased region" description="Low complexity" evidence="1">
    <location>
        <begin position="54"/>
        <end position="63"/>
    </location>
</feature>
<evidence type="ECO:0000313" key="3">
    <source>
        <dbReference type="Proteomes" id="UP001254813"/>
    </source>
</evidence>
<reference evidence="2 3" key="1">
    <citation type="submission" date="2022-06" db="EMBL/GenBank/DDBJ databases">
        <title>Halogeometricum sp. a new haloarchaeum isolate from saline soil.</title>
        <authorList>
            <person name="Strakova D."/>
            <person name="Galisteo C."/>
            <person name="Sanchez-Porro C."/>
            <person name="Ventosa A."/>
        </authorList>
    </citation>
    <scope>NUCLEOTIDE SEQUENCE [LARGE SCALE GENOMIC DNA]</scope>
    <source>
        <strain evidence="3">S3BR25-2</strain>
    </source>
</reference>
<dbReference type="PROSITE" id="PS51318">
    <property type="entry name" value="TAT"/>
    <property type="match status" value="1"/>
</dbReference>
<accession>A0ABU2G579</accession>
<proteinExistence type="predicted"/>
<keyword evidence="3" id="KW-1185">Reference proteome</keyword>
<dbReference type="RefSeq" id="WP_310929894.1">
    <property type="nucleotide sequence ID" value="NZ_JAMQOQ010000005.1"/>
</dbReference>
<feature type="region of interest" description="Disordered" evidence="1">
    <location>
        <begin position="21"/>
        <end position="65"/>
    </location>
</feature>
<dbReference type="Proteomes" id="UP001254813">
    <property type="component" value="Unassembled WGS sequence"/>
</dbReference>
<organism evidence="2 3">
    <name type="scientific">Halogeometricum luteum</name>
    <dbReference type="NCBI Taxonomy" id="2950537"/>
    <lineage>
        <taxon>Archaea</taxon>
        <taxon>Methanobacteriati</taxon>
        <taxon>Methanobacteriota</taxon>
        <taxon>Stenosarchaea group</taxon>
        <taxon>Halobacteria</taxon>
        <taxon>Halobacteriales</taxon>
        <taxon>Haloferacaceae</taxon>
        <taxon>Halogeometricum</taxon>
    </lineage>
</organism>
<dbReference type="InterPro" id="IPR006311">
    <property type="entry name" value="TAT_signal"/>
</dbReference>
<dbReference type="PROSITE" id="PS51257">
    <property type="entry name" value="PROKAR_LIPOPROTEIN"/>
    <property type="match status" value="1"/>
</dbReference>
<feature type="compositionally biased region" description="Low complexity" evidence="1">
    <location>
        <begin position="32"/>
        <end position="47"/>
    </location>
</feature>
<feature type="compositionally biased region" description="Low complexity" evidence="1">
    <location>
        <begin position="168"/>
        <end position="177"/>
    </location>
</feature>
<feature type="region of interest" description="Disordered" evidence="1">
    <location>
        <begin position="157"/>
        <end position="177"/>
    </location>
</feature>
<evidence type="ECO:0000313" key="2">
    <source>
        <dbReference type="EMBL" id="MDS0295920.1"/>
    </source>
</evidence>
<evidence type="ECO:0000256" key="1">
    <source>
        <dbReference type="SAM" id="MobiDB-lite"/>
    </source>
</evidence>
<dbReference type="EMBL" id="JAMQOQ010000005">
    <property type="protein sequence ID" value="MDS0295920.1"/>
    <property type="molecule type" value="Genomic_DNA"/>
</dbReference>
<dbReference type="InterPro" id="IPR047676">
    <property type="entry name" value="FxLYD_dom"/>
</dbReference>
<protein>
    <submittedName>
        <fullName evidence="2">FxLYD domain-containing protein</fullName>
    </submittedName>
</protein>
<gene>
    <name evidence="2" type="ORF">NDI79_17235</name>
</gene>
<dbReference type="NCBIfam" id="NF038353">
    <property type="entry name" value="FxLYD_dom"/>
    <property type="match status" value="1"/>
</dbReference>
<name>A0ABU2G579_9EURY</name>